<dbReference type="InterPro" id="IPR029068">
    <property type="entry name" value="Glyas_Bleomycin-R_OHBP_Dase"/>
</dbReference>
<evidence type="ECO:0000256" key="1">
    <source>
        <dbReference type="ARBA" id="ARBA00010363"/>
    </source>
</evidence>
<evidence type="ECO:0000313" key="4">
    <source>
        <dbReference type="EMBL" id="KAK7866271.1"/>
    </source>
</evidence>
<dbReference type="Proteomes" id="UP001378592">
    <property type="component" value="Unassembled WGS sequence"/>
</dbReference>
<accession>A0AAN9VMZ5</accession>
<evidence type="ECO:0000259" key="3">
    <source>
        <dbReference type="PROSITE" id="PS51819"/>
    </source>
</evidence>
<name>A0AAN9VMZ5_9ORTH</name>
<feature type="domain" description="VOC" evidence="3">
    <location>
        <begin position="5"/>
        <end position="129"/>
    </location>
</feature>
<evidence type="ECO:0000313" key="5">
    <source>
        <dbReference type="Proteomes" id="UP001378592"/>
    </source>
</evidence>
<feature type="domain" description="VOC" evidence="3">
    <location>
        <begin position="137"/>
        <end position="256"/>
    </location>
</feature>
<dbReference type="CDD" id="cd16357">
    <property type="entry name" value="GLOD4_C"/>
    <property type="match status" value="1"/>
</dbReference>
<dbReference type="EMBL" id="JAZDUA010000150">
    <property type="protein sequence ID" value="KAK7866271.1"/>
    <property type="molecule type" value="Genomic_DNA"/>
</dbReference>
<dbReference type="Gene3D" id="3.10.180.10">
    <property type="entry name" value="2,3-Dihydroxybiphenyl 1,2-Dioxygenase, domain 1"/>
    <property type="match status" value="2"/>
</dbReference>
<dbReference type="Pfam" id="PF21701">
    <property type="entry name" value="GLOD4_C"/>
    <property type="match status" value="1"/>
</dbReference>
<gene>
    <name evidence="4" type="ORF">R5R35_007106</name>
</gene>
<dbReference type="AlphaFoldDB" id="A0AAN9VMZ5"/>
<comment type="caution">
    <text evidence="4">The sequence shown here is derived from an EMBL/GenBank/DDBJ whole genome shotgun (WGS) entry which is preliminary data.</text>
</comment>
<comment type="similarity">
    <text evidence="1">Belongs to the glyoxalase I family.</text>
</comment>
<dbReference type="InterPro" id="IPR043194">
    <property type="entry name" value="GLOD4_C"/>
</dbReference>
<dbReference type="InterPro" id="IPR004360">
    <property type="entry name" value="Glyas_Fos-R_dOase_dom"/>
</dbReference>
<evidence type="ECO:0000256" key="2">
    <source>
        <dbReference type="ARBA" id="ARBA00022737"/>
    </source>
</evidence>
<keyword evidence="2" id="KW-0677">Repeat</keyword>
<dbReference type="PROSITE" id="PS51819">
    <property type="entry name" value="VOC"/>
    <property type="match status" value="2"/>
</dbReference>
<reference evidence="4 5" key="1">
    <citation type="submission" date="2024-03" db="EMBL/GenBank/DDBJ databases">
        <title>The genome assembly and annotation of the cricket Gryllus longicercus Weissman &amp; Gray.</title>
        <authorList>
            <person name="Szrajer S."/>
            <person name="Gray D."/>
            <person name="Ylla G."/>
        </authorList>
    </citation>
    <scope>NUCLEOTIDE SEQUENCE [LARGE SCALE GENOMIC DNA]</scope>
    <source>
        <strain evidence="4">DAG 2021-001</strain>
        <tissue evidence="4">Whole body minus gut</tissue>
    </source>
</reference>
<sequence>MVSGRALHFVFKIADRALTARFYREILGMKVLRHEEFADGCEAACNGPYDTRWSKTMIGYGSEDTHFVVELTYNYGISSYEKGNDFIGMTIKSKEIIKRAQEADWPIKKEGNLSVLEAPGGYKYFIEEEPQPVSEDPVQKVILASSNLQKSIDYWNGILGLKIYNQEERSATFGFGDNQAKVELRDIGGPVERAKAFGRVAFSCPYAEQEEINKKIEASNNKILFPLVTLDTPGKASVRVIILADPDGHEICFVEDEGYRKLSVADENGDELLEKAMRLELKKKQA</sequence>
<protein>
    <recommendedName>
        <fullName evidence="3">VOC domain-containing protein</fullName>
    </recommendedName>
</protein>
<dbReference type="Pfam" id="PF00903">
    <property type="entry name" value="Glyoxalase"/>
    <property type="match status" value="1"/>
</dbReference>
<dbReference type="PANTHER" id="PTHR46466">
    <property type="entry name" value="GLYOXALASE DOMAIN-CONTAINING PROTEIN 4"/>
    <property type="match status" value="1"/>
</dbReference>
<dbReference type="InterPro" id="IPR037523">
    <property type="entry name" value="VOC_core"/>
</dbReference>
<keyword evidence="5" id="KW-1185">Reference proteome</keyword>
<organism evidence="4 5">
    <name type="scientific">Gryllus longicercus</name>
    <dbReference type="NCBI Taxonomy" id="2509291"/>
    <lineage>
        <taxon>Eukaryota</taxon>
        <taxon>Metazoa</taxon>
        <taxon>Ecdysozoa</taxon>
        <taxon>Arthropoda</taxon>
        <taxon>Hexapoda</taxon>
        <taxon>Insecta</taxon>
        <taxon>Pterygota</taxon>
        <taxon>Neoptera</taxon>
        <taxon>Polyneoptera</taxon>
        <taxon>Orthoptera</taxon>
        <taxon>Ensifera</taxon>
        <taxon>Gryllidea</taxon>
        <taxon>Grylloidea</taxon>
        <taxon>Gryllidae</taxon>
        <taxon>Gryllinae</taxon>
        <taxon>Gryllus</taxon>
    </lineage>
</organism>
<dbReference type="PANTHER" id="PTHR46466:SF1">
    <property type="entry name" value="GLYOXALASE DOMAIN-CONTAINING PROTEIN 4"/>
    <property type="match status" value="1"/>
</dbReference>
<dbReference type="InterPro" id="IPR043193">
    <property type="entry name" value="GLOD4"/>
</dbReference>
<proteinExistence type="inferred from homology"/>
<dbReference type="SUPFAM" id="SSF54593">
    <property type="entry name" value="Glyoxalase/Bleomycin resistance protein/Dihydroxybiphenyl dioxygenase"/>
    <property type="match status" value="2"/>
</dbReference>